<dbReference type="Proteomes" id="UP000034350">
    <property type="component" value="Unassembled WGS sequence"/>
</dbReference>
<dbReference type="InterPro" id="IPR004179">
    <property type="entry name" value="Sec63-dom"/>
</dbReference>
<dbReference type="SUPFAM" id="SSF46785">
    <property type="entry name" value="Winged helix' DNA-binding domain"/>
    <property type="match status" value="1"/>
</dbReference>
<dbReference type="VEuPathDB" id="MicrosporidiaDB:AAJ76_4000111203"/>
<keyword evidence="2" id="KW-0378">Hydrolase</keyword>
<dbReference type="InterPro" id="IPR036388">
    <property type="entry name" value="WH-like_DNA-bd_sf"/>
</dbReference>
<dbReference type="Pfam" id="PF00271">
    <property type="entry name" value="Helicase_C"/>
    <property type="match status" value="1"/>
</dbReference>
<dbReference type="VEuPathDB" id="MicrosporidiaDB:NCER_100865"/>
<evidence type="ECO:0000256" key="4">
    <source>
        <dbReference type="ARBA" id="ARBA00022840"/>
    </source>
</evidence>
<dbReference type="InterPro" id="IPR050474">
    <property type="entry name" value="Hel308_SKI2-like"/>
</dbReference>
<dbReference type="PROSITE" id="PS51192">
    <property type="entry name" value="HELICASE_ATP_BIND_1"/>
    <property type="match status" value="1"/>
</dbReference>
<dbReference type="PROSITE" id="PS51194">
    <property type="entry name" value="HELICASE_CTER"/>
    <property type="match status" value="1"/>
</dbReference>
<dbReference type="GO" id="GO:0005524">
    <property type="term" value="F:ATP binding"/>
    <property type="evidence" value="ECO:0007669"/>
    <property type="project" value="UniProtKB-KW"/>
</dbReference>
<dbReference type="Pfam" id="PF00270">
    <property type="entry name" value="DEAD"/>
    <property type="match status" value="1"/>
</dbReference>
<dbReference type="Gene3D" id="3.40.50.300">
    <property type="entry name" value="P-loop containing nucleotide triphosphate hydrolases"/>
    <property type="match status" value="2"/>
</dbReference>
<evidence type="ECO:0000256" key="3">
    <source>
        <dbReference type="ARBA" id="ARBA00022806"/>
    </source>
</evidence>
<dbReference type="Pfam" id="PF02889">
    <property type="entry name" value="Sec63"/>
    <property type="match status" value="1"/>
</dbReference>
<evidence type="ECO:0000256" key="2">
    <source>
        <dbReference type="ARBA" id="ARBA00022801"/>
    </source>
</evidence>
<sequence>MDEIIKEISKKLNITIFELRKIISQILVKETYQEDLIELLGYENISLAEQICKNKEFFETKEESGENKKYYAEFCLPEIKSANIDEKILLSTSCTEEDAKFFEYTKFNFIQSQVFECAYKTDTNFLVCAPTGSGKTDVALLGILRALKRKNSKIIYIVPMKALACEITHKYKSKLKNYNVIEFTGDTELSNRDLLKSDLIICTPEKFDAYTRKLNNIFQNFINLVIIDEIHILQDDRGSVLESIVCRIFRYIELQQKHIRIIGLSATLPNYEDVGKFLKTNKIFYFDQRYRPVSLKTSIIGIYQNTTRKQADALFVEKIEKFRRDKKQVLIFVTARHETINTSKLLINTEYTTNLDRKCKLNDILEYLLIHKIGIHHAGLPRNIRLYMENKFKKGDIDILVCTSTLAWGVNLPAHVVVIKGTTFYDPTLGKFKDLGILDVFQIFGRAGRPQYKITGEAVLITEYKKVGSYLNMIKNNQDVESKLLRHVANLINSEIYLNSINNITEGLNWFKNTFMYVRSKKNPSLYGLEEKEINDEDTVLSEYIYLTVMRLEECGLITVYKNDSESYLLWKFYSTEFGRISSFYYLDHETIYDWIKNIDFLCSTDDILKLLLTNKDFTNIQIRKDEEYNLAEMASNLNIEIKNTTEFKLLVLAIAHIKKYPISNFALKCDLGFVAKNIERILSAFIEFLLYMKRWNLLLFSLEIFSKLQPTTKILKEKQSYTINLLDCGSYIYYIFKSDRLKYFYLIFYIDNQPVFITRECNAFIRIEKQPFYKIVVYDLASNKFYEEFCKVGVNETIDDFLKTGYHSCEDIKLLNIHKKCQHIKLVDDLIRKQYDTTGTLVLSGKYDVDINFYVTNMYFYKEVLKQFVTFSLEHLKNESRLLIVCREKSEYQMLSQEILTRLALDSFESGTKCKRKVVHEINKISKNTICIVTFSEAMLVTDNVFVILLSCRNSLNEFLSIYDILQLCHRKKTIIYECEEFIEYFRYFILEE</sequence>
<dbReference type="Pfam" id="PF23445">
    <property type="entry name" value="WHD_SNRNP200"/>
    <property type="match status" value="1"/>
</dbReference>
<dbReference type="InterPro" id="IPR011545">
    <property type="entry name" value="DEAD/DEAH_box_helicase_dom"/>
</dbReference>
<dbReference type="VEuPathDB" id="MicrosporidiaDB:G9O61_00g006900"/>
<dbReference type="GO" id="GO:0016787">
    <property type="term" value="F:hydrolase activity"/>
    <property type="evidence" value="ECO:0007669"/>
    <property type="project" value="UniProtKB-KW"/>
</dbReference>
<dbReference type="GeneID" id="36320436"/>
<dbReference type="GO" id="GO:0003676">
    <property type="term" value="F:nucleic acid binding"/>
    <property type="evidence" value="ECO:0007669"/>
    <property type="project" value="InterPro"/>
</dbReference>
<dbReference type="CDD" id="cd18795">
    <property type="entry name" value="SF2_C_Ski2"/>
    <property type="match status" value="1"/>
</dbReference>
<evidence type="ECO:0000259" key="5">
    <source>
        <dbReference type="PROSITE" id="PS51192"/>
    </source>
</evidence>
<evidence type="ECO:0000313" key="8">
    <source>
        <dbReference type="Proteomes" id="UP000034350"/>
    </source>
</evidence>
<feature type="domain" description="Helicase C-terminal" evidence="6">
    <location>
        <begin position="325"/>
        <end position="509"/>
    </location>
</feature>
<dbReference type="GO" id="GO:0005634">
    <property type="term" value="C:nucleus"/>
    <property type="evidence" value="ECO:0007669"/>
    <property type="project" value="TreeGrafter"/>
</dbReference>
<evidence type="ECO:0000313" key="7">
    <source>
        <dbReference type="EMBL" id="KKO76355.1"/>
    </source>
</evidence>
<keyword evidence="8" id="KW-1185">Reference proteome</keyword>
<reference evidence="7 8" key="1">
    <citation type="journal article" date="2015" name="Environ. Microbiol.">
        <title>Genome analyses suggest the presence of polyploidy and recent human-driven expansions in eight global populations of the honeybee pathogen Nosema ceranae.</title>
        <authorList>
            <person name="Pelin A."/>
            <person name="Selman M."/>
            <person name="Aris-Brosou S."/>
            <person name="Farinelli L."/>
            <person name="Corradi N."/>
        </authorList>
    </citation>
    <scope>NUCLEOTIDE SEQUENCE [LARGE SCALE GENOMIC DNA]</scope>
    <source>
        <strain evidence="7 8">PA08 1199</strain>
    </source>
</reference>
<dbReference type="SMART" id="SM00487">
    <property type="entry name" value="DEXDc"/>
    <property type="match status" value="1"/>
</dbReference>
<dbReference type="SUPFAM" id="SSF158702">
    <property type="entry name" value="Sec63 N-terminal domain-like"/>
    <property type="match status" value="1"/>
</dbReference>
<dbReference type="InterPro" id="IPR036390">
    <property type="entry name" value="WH_DNA-bd_sf"/>
</dbReference>
<protein>
    <submittedName>
        <fullName evidence="7">Ski2-like atp-dependent rna helicase</fullName>
    </submittedName>
</protein>
<keyword evidence="4" id="KW-0067">ATP-binding</keyword>
<dbReference type="SMART" id="SM00973">
    <property type="entry name" value="Sec63"/>
    <property type="match status" value="1"/>
</dbReference>
<keyword evidence="3 7" id="KW-0347">Helicase</keyword>
<dbReference type="AlphaFoldDB" id="A0A0F9WIH5"/>
<feature type="domain" description="Helicase ATP-binding" evidence="5">
    <location>
        <begin position="116"/>
        <end position="286"/>
    </location>
</feature>
<gene>
    <name evidence="7" type="ORF">AAJ76_4000111203</name>
</gene>
<comment type="caution">
    <text evidence="7">The sequence shown here is derived from an EMBL/GenBank/DDBJ whole genome shotgun (WGS) entry which is preliminary data.</text>
</comment>
<dbReference type="PANTHER" id="PTHR47961">
    <property type="entry name" value="DNA POLYMERASE THETA, PUTATIVE (AFU_ORTHOLOGUE AFUA_1G05260)-RELATED"/>
    <property type="match status" value="1"/>
</dbReference>
<dbReference type="SMART" id="SM00490">
    <property type="entry name" value="HELICc"/>
    <property type="match status" value="1"/>
</dbReference>
<dbReference type="OrthoDB" id="2194413at2759"/>
<dbReference type="InterPro" id="IPR027417">
    <property type="entry name" value="P-loop_NTPase"/>
</dbReference>
<dbReference type="FunFam" id="3.40.50.300:FF:003287">
    <property type="entry name" value="U5 small nuclear ribonucleoprotein 200 kDa helicase"/>
    <property type="match status" value="1"/>
</dbReference>
<dbReference type="Gene3D" id="1.10.3380.10">
    <property type="entry name" value="Sec63 N-terminal domain-like domain"/>
    <property type="match status" value="1"/>
</dbReference>
<evidence type="ECO:0000256" key="1">
    <source>
        <dbReference type="ARBA" id="ARBA00022741"/>
    </source>
</evidence>
<proteinExistence type="predicted"/>
<dbReference type="InterPro" id="IPR001650">
    <property type="entry name" value="Helicase_C-like"/>
</dbReference>
<accession>A0A0F9WIH5</accession>
<dbReference type="Gene3D" id="1.10.10.10">
    <property type="entry name" value="Winged helix-like DNA-binding domain superfamily/Winged helix DNA-binding domain"/>
    <property type="match status" value="1"/>
</dbReference>
<dbReference type="RefSeq" id="XP_024332097.1">
    <property type="nucleotide sequence ID" value="XM_024475491.1"/>
</dbReference>
<dbReference type="GO" id="GO:0004386">
    <property type="term" value="F:helicase activity"/>
    <property type="evidence" value="ECO:0007669"/>
    <property type="project" value="UniProtKB-KW"/>
</dbReference>
<dbReference type="PANTHER" id="PTHR47961:SF4">
    <property type="entry name" value="ACTIVATING SIGNAL COINTEGRATOR 1 COMPLEX SUBUNIT 3"/>
    <property type="match status" value="1"/>
</dbReference>
<keyword evidence="1" id="KW-0547">Nucleotide-binding</keyword>
<evidence type="ECO:0000259" key="6">
    <source>
        <dbReference type="PROSITE" id="PS51194"/>
    </source>
</evidence>
<organism evidence="7 8">
    <name type="scientific">Vairimorpha ceranae</name>
    <dbReference type="NCBI Taxonomy" id="40302"/>
    <lineage>
        <taxon>Eukaryota</taxon>
        <taxon>Fungi</taxon>
        <taxon>Fungi incertae sedis</taxon>
        <taxon>Microsporidia</taxon>
        <taxon>Nosematidae</taxon>
        <taxon>Vairimorpha</taxon>
    </lineage>
</organism>
<dbReference type="InterPro" id="IPR057842">
    <property type="entry name" value="WH_MER3"/>
</dbReference>
<dbReference type="EMBL" id="JPQZ01000004">
    <property type="protein sequence ID" value="KKO76355.1"/>
    <property type="molecule type" value="Genomic_DNA"/>
</dbReference>
<dbReference type="SUPFAM" id="SSF52540">
    <property type="entry name" value="P-loop containing nucleoside triphosphate hydrolases"/>
    <property type="match status" value="1"/>
</dbReference>
<name>A0A0F9WIH5_9MICR</name>
<dbReference type="InterPro" id="IPR014001">
    <property type="entry name" value="Helicase_ATP-bd"/>
</dbReference>